<protein>
    <submittedName>
        <fullName evidence="1">Uncharacterized protein</fullName>
    </submittedName>
</protein>
<evidence type="ECO:0000313" key="1">
    <source>
        <dbReference type="EMBL" id="TQF04791.1"/>
    </source>
</evidence>
<name>A0A540W6Y8_9ACTN</name>
<proteinExistence type="predicted"/>
<dbReference type="AlphaFoldDB" id="A0A540W6Y8"/>
<dbReference type="RefSeq" id="WP_141635346.1">
    <property type="nucleotide sequence ID" value="NZ_VIGB01000003.1"/>
</dbReference>
<dbReference type="OrthoDB" id="4205565at2"/>
<keyword evidence="2" id="KW-1185">Reference proteome</keyword>
<reference evidence="1 2" key="1">
    <citation type="submission" date="2019-06" db="EMBL/GenBank/DDBJ databases">
        <title>Description of Kitasatospora acidophila sp. nov. isolated from pine grove soil, and reclassification of Streptomyces novaecaesareae to Kitasatospora novaeceasareae comb. nov.</title>
        <authorList>
            <person name="Kim M.J."/>
        </authorList>
    </citation>
    <scope>NUCLEOTIDE SEQUENCE [LARGE SCALE GENOMIC DNA]</scope>
    <source>
        <strain evidence="1 2">MMS16-CNU292</strain>
    </source>
</reference>
<comment type="caution">
    <text evidence="1">The sequence shown here is derived from an EMBL/GenBank/DDBJ whole genome shotgun (WGS) entry which is preliminary data.</text>
</comment>
<dbReference type="EMBL" id="VIGB01000003">
    <property type="protein sequence ID" value="TQF04791.1"/>
    <property type="molecule type" value="Genomic_DNA"/>
</dbReference>
<sequence>MTIDPIADAAARFARDTAKHQLTVLHEDGLYRHLRFANPQYGGLYRYDLITWPNGMTIRGDGPTFVFSTHPLADLFSMFRGTSRDGINPGYWQEKVNAGQVKAWSEAKFREWLTVTAKASEERHPGLVAAVTEQILDSDEHSLEYEDGARTAVAWFDHDDYDLGFPAKWETDFDDWSWEYLWACHAIVWGIAAYDRASAQQPAPELVAAATASGEA</sequence>
<accession>A0A540W6Y8</accession>
<evidence type="ECO:0000313" key="2">
    <source>
        <dbReference type="Proteomes" id="UP000319103"/>
    </source>
</evidence>
<organism evidence="1 2">
    <name type="scientific">Kitasatospora acidiphila</name>
    <dbReference type="NCBI Taxonomy" id="2567942"/>
    <lineage>
        <taxon>Bacteria</taxon>
        <taxon>Bacillati</taxon>
        <taxon>Actinomycetota</taxon>
        <taxon>Actinomycetes</taxon>
        <taxon>Kitasatosporales</taxon>
        <taxon>Streptomycetaceae</taxon>
        <taxon>Kitasatospora</taxon>
    </lineage>
</organism>
<gene>
    <name evidence="1" type="ORF">E6W39_24395</name>
</gene>
<dbReference type="Proteomes" id="UP000319103">
    <property type="component" value="Unassembled WGS sequence"/>
</dbReference>